<evidence type="ECO:0000313" key="1">
    <source>
        <dbReference type="EMBL" id="KAF7266319.1"/>
    </source>
</evidence>
<dbReference type="AlphaFoldDB" id="A0A834HQS2"/>
<dbReference type="Proteomes" id="UP000625711">
    <property type="component" value="Unassembled WGS sequence"/>
</dbReference>
<proteinExistence type="predicted"/>
<evidence type="ECO:0000313" key="2">
    <source>
        <dbReference type="Proteomes" id="UP000625711"/>
    </source>
</evidence>
<sequence length="115" mass="13138">MMERTGPETFTNKEKTRTFPRSFLITYYRWPTVDTSSFLIVSSCRAKLKRAIRAARARFPKPLMFVGCFGFGEGFVRFGSTRLAGKRAIKRCPSGEPNEVTKERLRVVALLLLGR</sequence>
<protein>
    <submittedName>
        <fullName evidence="1">Uncharacterized protein</fullName>
    </submittedName>
</protein>
<comment type="caution">
    <text evidence="1">The sequence shown here is derived from an EMBL/GenBank/DDBJ whole genome shotgun (WGS) entry which is preliminary data.</text>
</comment>
<accession>A0A834HQS2</accession>
<name>A0A834HQS2_RHYFE</name>
<dbReference type="EMBL" id="JAACXV010014549">
    <property type="protein sequence ID" value="KAF7266319.1"/>
    <property type="molecule type" value="Genomic_DNA"/>
</dbReference>
<keyword evidence="2" id="KW-1185">Reference proteome</keyword>
<reference evidence="1" key="1">
    <citation type="submission" date="2020-08" db="EMBL/GenBank/DDBJ databases">
        <title>Genome sequencing and assembly of the red palm weevil Rhynchophorus ferrugineus.</title>
        <authorList>
            <person name="Dias G.B."/>
            <person name="Bergman C.M."/>
            <person name="Manee M."/>
        </authorList>
    </citation>
    <scope>NUCLEOTIDE SEQUENCE</scope>
    <source>
        <strain evidence="1">AA-2017</strain>
        <tissue evidence="1">Whole larva</tissue>
    </source>
</reference>
<organism evidence="1 2">
    <name type="scientific">Rhynchophorus ferrugineus</name>
    <name type="common">Red palm weevil</name>
    <name type="synonym">Curculio ferrugineus</name>
    <dbReference type="NCBI Taxonomy" id="354439"/>
    <lineage>
        <taxon>Eukaryota</taxon>
        <taxon>Metazoa</taxon>
        <taxon>Ecdysozoa</taxon>
        <taxon>Arthropoda</taxon>
        <taxon>Hexapoda</taxon>
        <taxon>Insecta</taxon>
        <taxon>Pterygota</taxon>
        <taxon>Neoptera</taxon>
        <taxon>Endopterygota</taxon>
        <taxon>Coleoptera</taxon>
        <taxon>Polyphaga</taxon>
        <taxon>Cucujiformia</taxon>
        <taxon>Curculionidae</taxon>
        <taxon>Dryophthorinae</taxon>
        <taxon>Rhynchophorus</taxon>
    </lineage>
</organism>
<gene>
    <name evidence="1" type="ORF">GWI33_020347</name>
</gene>